<evidence type="ECO:0000313" key="3">
    <source>
        <dbReference type="Proteomes" id="UP001628179"/>
    </source>
</evidence>
<protein>
    <submittedName>
        <fullName evidence="2">Uncharacterized protein</fullName>
    </submittedName>
</protein>
<dbReference type="GeneID" id="98172425"/>
<dbReference type="Proteomes" id="UP001628179">
    <property type="component" value="Unassembled WGS sequence"/>
</dbReference>
<accession>A0ABQ0G134</accession>
<dbReference type="RefSeq" id="XP_070913203.1">
    <property type="nucleotide sequence ID" value="XM_071057102.1"/>
</dbReference>
<keyword evidence="3" id="KW-1185">Reference proteome</keyword>
<feature type="transmembrane region" description="Helical" evidence="1">
    <location>
        <begin position="575"/>
        <end position="597"/>
    </location>
</feature>
<comment type="caution">
    <text evidence="2">The sequence shown here is derived from an EMBL/GenBank/DDBJ whole genome shotgun (WGS) entry which is preliminary data.</text>
</comment>
<proteinExistence type="predicted"/>
<reference evidence="2 3" key="1">
    <citation type="submission" date="2024-09" db="EMBL/GenBank/DDBJ databases">
        <title>Itraconazole resistance in Madurella fahalii resulting from another homologue of gene encoding cytochrome P450 14-alpha sterol demethylase (CYP51).</title>
        <authorList>
            <person name="Yoshioka I."/>
            <person name="Fahal A.H."/>
            <person name="Kaneko S."/>
            <person name="Yaguchi T."/>
        </authorList>
    </citation>
    <scope>NUCLEOTIDE SEQUENCE [LARGE SCALE GENOMIC DNA]</scope>
    <source>
        <strain evidence="2 3">IFM 68171</strain>
    </source>
</reference>
<feature type="transmembrane region" description="Helical" evidence="1">
    <location>
        <begin position="509"/>
        <end position="530"/>
    </location>
</feature>
<feature type="transmembrane region" description="Helical" evidence="1">
    <location>
        <begin position="114"/>
        <end position="140"/>
    </location>
</feature>
<gene>
    <name evidence="2" type="ORF">MFIFM68171_01680</name>
</gene>
<keyword evidence="1" id="KW-1133">Transmembrane helix</keyword>
<evidence type="ECO:0000313" key="2">
    <source>
        <dbReference type="EMBL" id="GAB1311470.1"/>
    </source>
</evidence>
<feature type="transmembrane region" description="Helical" evidence="1">
    <location>
        <begin position="83"/>
        <end position="102"/>
    </location>
</feature>
<keyword evidence="1" id="KW-0812">Transmembrane</keyword>
<evidence type="ECO:0000256" key="1">
    <source>
        <dbReference type="SAM" id="Phobius"/>
    </source>
</evidence>
<feature type="transmembrane region" description="Helical" evidence="1">
    <location>
        <begin position="468"/>
        <end position="488"/>
    </location>
</feature>
<name>A0ABQ0G134_9PEZI</name>
<feature type="transmembrane region" description="Helical" evidence="1">
    <location>
        <begin position="431"/>
        <end position="456"/>
    </location>
</feature>
<sequence>MNSTLEQLFQDFAGHETWLRKCASAVYEAAKGDDLDVVVAGLVGKDGAVGVVDPGRDWRREDIWGINIALCNRYCSRERFPMVFNYEIFVARTTNYLLPWLALTAQLPYEAGDIIPNIMSFFMAVGSPMLLAFSLMMTIFNRRWIRRKRKRFNSNFPGSQLASRVGDATVLLEAAQQAPLRMSYKRGWLASLVLLGSNRDWWERLSARLLATKRKMTLALVAQLLVAVTAWILTTVGSFGSQLGDHAEALAFSSSALWTWLVSIICGWVIVGTQGHADDVGEALRADAAYRAPAAAGKPLVCRKQEGFRVADGDDPGVRDFNFAGFGIHGDEIKSGPVYNYARMYTWRHMAQQVFDIFEVAADKLYQQQGLDGNPAATAGNGGLTLEALQADPIFDSTRLAAYCGLAGLGDRELAICPRSDEVGADFRWQVFGATLTAAFVQWGSTGAAIIIAYLTDTKGLGCRSGSYLLYGTASTVAFLCFVLSVVCSRQALLRVQYRRFSFNLFRGLSVVLRLLGRVLVLGNSAWLVVTSLFELVGFFDNCWCEGVVFAKGEAAVVVLFKNAVDLAENARPPWAGGVALSGGAMLLSTVWFALLCRKPG</sequence>
<feature type="transmembrane region" description="Helical" evidence="1">
    <location>
        <begin position="218"/>
        <end position="237"/>
    </location>
</feature>
<organism evidence="2 3">
    <name type="scientific">Madurella fahalii</name>
    <dbReference type="NCBI Taxonomy" id="1157608"/>
    <lineage>
        <taxon>Eukaryota</taxon>
        <taxon>Fungi</taxon>
        <taxon>Dikarya</taxon>
        <taxon>Ascomycota</taxon>
        <taxon>Pezizomycotina</taxon>
        <taxon>Sordariomycetes</taxon>
        <taxon>Sordariomycetidae</taxon>
        <taxon>Sordariales</taxon>
        <taxon>Sordariales incertae sedis</taxon>
        <taxon>Madurella</taxon>
    </lineage>
</organism>
<feature type="transmembrane region" description="Helical" evidence="1">
    <location>
        <begin position="249"/>
        <end position="271"/>
    </location>
</feature>
<dbReference type="EMBL" id="BAAFSV010000001">
    <property type="protein sequence ID" value="GAB1311470.1"/>
    <property type="molecule type" value="Genomic_DNA"/>
</dbReference>
<keyword evidence="1" id="KW-0472">Membrane</keyword>